<gene>
    <name evidence="1" type="ORF">C1SCF055_LOCUS14777</name>
</gene>
<sequence>MFALQAACPERLDSKRLLFLDVDGVLHPLKVRLMGQQQLDTSHCFNPGCMDELRRVILQSGADLVVTSSWRQFETARNVLAKNLGHYGLRVKDWTTTAGGESNEARVDQILSYVTALDLEAWAVVDDEDLAPEALQSSEGMMKMLFRQHFVRTDSSKGLDKSSADSLIQLLNDEENV</sequence>
<dbReference type="Proteomes" id="UP001152797">
    <property type="component" value="Unassembled WGS sequence"/>
</dbReference>
<name>A0A9P1FT83_9DINO</name>
<proteinExistence type="predicted"/>
<evidence type="ECO:0000313" key="4">
    <source>
        <dbReference type="Proteomes" id="UP001152797"/>
    </source>
</evidence>
<evidence type="ECO:0000313" key="2">
    <source>
        <dbReference type="EMBL" id="CAL1140888.1"/>
    </source>
</evidence>
<reference evidence="2" key="2">
    <citation type="submission" date="2024-04" db="EMBL/GenBank/DDBJ databases">
        <authorList>
            <person name="Chen Y."/>
            <person name="Shah S."/>
            <person name="Dougan E. K."/>
            <person name="Thang M."/>
            <person name="Chan C."/>
        </authorList>
    </citation>
    <scope>NUCLEOTIDE SEQUENCE [LARGE SCALE GENOMIC DNA]</scope>
</reference>
<dbReference type="EMBL" id="CAMXCT020001175">
    <property type="protein sequence ID" value="CAL1140888.1"/>
    <property type="molecule type" value="Genomic_DNA"/>
</dbReference>
<keyword evidence="4" id="KW-1185">Reference proteome</keyword>
<dbReference type="Pfam" id="PF18143">
    <property type="entry name" value="HAD_SAK_2"/>
    <property type="match status" value="1"/>
</dbReference>
<dbReference type="EMBL" id="CAMXCT010001175">
    <property type="protein sequence ID" value="CAI3987513.1"/>
    <property type="molecule type" value="Genomic_DNA"/>
</dbReference>
<reference evidence="1" key="1">
    <citation type="submission" date="2022-10" db="EMBL/GenBank/DDBJ databases">
        <authorList>
            <person name="Chen Y."/>
            <person name="Dougan E. K."/>
            <person name="Chan C."/>
            <person name="Rhodes N."/>
            <person name="Thang M."/>
        </authorList>
    </citation>
    <scope>NUCLEOTIDE SEQUENCE</scope>
</reference>
<dbReference type="EMBL" id="CAMXCT030001175">
    <property type="protein sequence ID" value="CAL4774825.1"/>
    <property type="molecule type" value="Genomic_DNA"/>
</dbReference>
<organism evidence="1">
    <name type="scientific">Cladocopium goreaui</name>
    <dbReference type="NCBI Taxonomy" id="2562237"/>
    <lineage>
        <taxon>Eukaryota</taxon>
        <taxon>Sar</taxon>
        <taxon>Alveolata</taxon>
        <taxon>Dinophyceae</taxon>
        <taxon>Suessiales</taxon>
        <taxon>Symbiodiniaceae</taxon>
        <taxon>Cladocopium</taxon>
    </lineage>
</organism>
<comment type="caution">
    <text evidence="1">The sequence shown here is derived from an EMBL/GenBank/DDBJ whole genome shotgun (WGS) entry which is preliminary data.</text>
</comment>
<evidence type="ECO:0000313" key="3">
    <source>
        <dbReference type="EMBL" id="CAL4774825.1"/>
    </source>
</evidence>
<dbReference type="OrthoDB" id="410307at2759"/>
<dbReference type="AlphaFoldDB" id="A0A9P1FT83"/>
<accession>A0A9P1FT83</accession>
<protein>
    <submittedName>
        <fullName evidence="3">Trehalose 6-phosphate phosphatase</fullName>
    </submittedName>
</protein>
<evidence type="ECO:0000313" key="1">
    <source>
        <dbReference type="EMBL" id="CAI3987513.1"/>
    </source>
</evidence>